<dbReference type="AlphaFoldDB" id="A0A401RD95"/>
<comment type="caution">
    <text evidence="1">The sequence shown here is derived from an EMBL/GenBank/DDBJ whole genome shotgun (WGS) entry which is preliminary data.</text>
</comment>
<dbReference type="Proteomes" id="UP000288351">
    <property type="component" value="Unassembled WGS sequence"/>
</dbReference>
<sequence>MTVRPVICGTCGNQVLCEKFSAAHTQVQWTEGAADSCPRIGARVAAGEASARVRSCDALRASIVRAVEDGTLVVADKDGNPVPDATARPVVADA</sequence>
<gene>
    <name evidence="1" type="ORF">SALB_08386</name>
</gene>
<proteinExistence type="predicted"/>
<protein>
    <recommendedName>
        <fullName evidence="3">Ferredoxin</fullName>
    </recommendedName>
</protein>
<evidence type="ECO:0000313" key="2">
    <source>
        <dbReference type="Proteomes" id="UP000288351"/>
    </source>
</evidence>
<dbReference type="EMBL" id="BHXC01000007">
    <property type="protein sequence ID" value="GCB95579.1"/>
    <property type="molecule type" value="Genomic_DNA"/>
</dbReference>
<evidence type="ECO:0000313" key="1">
    <source>
        <dbReference type="EMBL" id="GCB95579.1"/>
    </source>
</evidence>
<evidence type="ECO:0008006" key="3">
    <source>
        <dbReference type="Google" id="ProtNLM"/>
    </source>
</evidence>
<name>A0A401RD95_STRNR</name>
<organism evidence="1 2">
    <name type="scientific">Streptomyces noursei</name>
    <name type="common">Streptomyces albulus</name>
    <dbReference type="NCBI Taxonomy" id="1971"/>
    <lineage>
        <taxon>Bacteria</taxon>
        <taxon>Bacillati</taxon>
        <taxon>Actinomycetota</taxon>
        <taxon>Actinomycetes</taxon>
        <taxon>Kitasatosporales</taxon>
        <taxon>Streptomycetaceae</taxon>
        <taxon>Streptomyces</taxon>
    </lineage>
</organism>
<accession>A0A401RD95</accession>
<reference evidence="1 2" key="1">
    <citation type="journal article" date="2019" name="Microbiol. Resour. Announc.">
        <title>Draft Genome Sequence of the Most Traditional epsilon-Poly-l-Lysine Producer, Streptomyces albulus NBRC14147.</title>
        <authorList>
            <person name="Yamanaka K."/>
            <person name="Hamano Y."/>
        </authorList>
    </citation>
    <scope>NUCLEOTIDE SEQUENCE [LARGE SCALE GENOMIC DNA]</scope>
    <source>
        <strain evidence="1 2">NBRC 14147</strain>
    </source>
</reference>